<dbReference type="AlphaFoldDB" id="A0A9P7SIQ4"/>
<evidence type="ECO:0000313" key="2">
    <source>
        <dbReference type="Proteomes" id="UP000706124"/>
    </source>
</evidence>
<keyword evidence="2" id="KW-1185">Reference proteome</keyword>
<name>A0A9P7SIQ4_9HYPO</name>
<protein>
    <submittedName>
        <fullName evidence="1">Uncharacterized protein</fullName>
    </submittedName>
</protein>
<accession>A0A9P7SIQ4</accession>
<reference evidence="1 2" key="1">
    <citation type="journal article" date="2020" name="bioRxiv">
        <title>Whole genome comparisons of ergot fungi reveals the divergence and evolution of species within the genus Claviceps are the result of varying mechanisms driving genome evolution and host range expansion.</title>
        <authorList>
            <person name="Wyka S.A."/>
            <person name="Mondo S.J."/>
            <person name="Liu M."/>
            <person name="Dettman J."/>
            <person name="Nalam V."/>
            <person name="Broders K.D."/>
        </authorList>
    </citation>
    <scope>NUCLEOTIDE SEQUENCE [LARGE SCALE GENOMIC DNA]</scope>
    <source>
        <strain evidence="1 2">CCC 1485</strain>
    </source>
</reference>
<sequence>MTREAAQAYAERIYEAWEVAKRNMTRAQARQAEEANRKRREVDFDINRQGWMLDRPSEKLNNPWAGPYEIVGSTTSHQRRTRWTARFDIKCNIY</sequence>
<organism evidence="1 2">
    <name type="scientific">Claviceps pazoutovae</name>
    <dbReference type="NCBI Taxonomy" id="1649127"/>
    <lineage>
        <taxon>Eukaryota</taxon>
        <taxon>Fungi</taxon>
        <taxon>Dikarya</taxon>
        <taxon>Ascomycota</taxon>
        <taxon>Pezizomycotina</taxon>
        <taxon>Sordariomycetes</taxon>
        <taxon>Hypocreomycetidae</taxon>
        <taxon>Hypocreales</taxon>
        <taxon>Clavicipitaceae</taxon>
        <taxon>Claviceps</taxon>
    </lineage>
</organism>
<proteinExistence type="predicted"/>
<dbReference type="OrthoDB" id="4729352at2759"/>
<evidence type="ECO:0000313" key="1">
    <source>
        <dbReference type="EMBL" id="KAG5940688.1"/>
    </source>
</evidence>
<dbReference type="EMBL" id="SRPO01000109">
    <property type="protein sequence ID" value="KAG5940688.1"/>
    <property type="molecule type" value="Genomic_DNA"/>
</dbReference>
<gene>
    <name evidence="1" type="ORF">E4U60_000333</name>
</gene>
<comment type="caution">
    <text evidence="1">The sequence shown here is derived from an EMBL/GenBank/DDBJ whole genome shotgun (WGS) entry which is preliminary data.</text>
</comment>
<dbReference type="Proteomes" id="UP000706124">
    <property type="component" value="Unassembled WGS sequence"/>
</dbReference>